<evidence type="ECO:0000256" key="1">
    <source>
        <dbReference type="ARBA" id="ARBA00023125"/>
    </source>
</evidence>
<dbReference type="NCBIfam" id="NF040570">
    <property type="entry name" value="guided_TnpB"/>
    <property type="match status" value="1"/>
</dbReference>
<name>A0A1M6SS65_PARC5</name>
<proteinExistence type="predicted"/>
<gene>
    <name evidence="3" type="ORF">SAMN02745912_03419</name>
</gene>
<dbReference type="Pfam" id="PF07282">
    <property type="entry name" value="Cas12f1-like_TNB"/>
    <property type="match status" value="1"/>
</dbReference>
<evidence type="ECO:0000313" key="4">
    <source>
        <dbReference type="Proteomes" id="UP000184465"/>
    </source>
</evidence>
<keyword evidence="1" id="KW-0238">DNA-binding</keyword>
<feature type="domain" description="Cas12f1-like TNB" evidence="2">
    <location>
        <begin position="39"/>
        <end position="105"/>
    </location>
</feature>
<organism evidence="3 4">
    <name type="scientific">Paramaledivibacter caminithermalis (strain DSM 15212 / CIP 107654 / DViRD3)</name>
    <name type="common">Clostridium caminithermale</name>
    <dbReference type="NCBI Taxonomy" id="1121301"/>
    <lineage>
        <taxon>Bacteria</taxon>
        <taxon>Bacillati</taxon>
        <taxon>Bacillota</taxon>
        <taxon>Clostridia</taxon>
        <taxon>Peptostreptococcales</taxon>
        <taxon>Caminicellaceae</taxon>
        <taxon>Paramaledivibacter</taxon>
    </lineage>
</organism>
<dbReference type="NCBIfam" id="TIGR01766">
    <property type="entry name" value="IS200/IS605 family accessory protein TnpB-like domain"/>
    <property type="match status" value="1"/>
</dbReference>
<reference evidence="4" key="1">
    <citation type="submission" date="2016-11" db="EMBL/GenBank/DDBJ databases">
        <authorList>
            <person name="Varghese N."/>
            <person name="Submissions S."/>
        </authorList>
    </citation>
    <scope>NUCLEOTIDE SEQUENCE [LARGE SCALE GENOMIC DNA]</scope>
    <source>
        <strain evidence="4">DSM 15212 / CIP 107654 / DViRD3</strain>
    </source>
</reference>
<accession>A0A1M6SS65</accession>
<sequence>IVNIAKEQKAIINLEELKNIRERIKYSKKMNKRLHNWNFYQLQTFIEYKANAEGLKVVYVKPNYTSQMCSACGHIDKRNRPNQSTFKCKACGYEANADYNASVNIANVL</sequence>
<protein>
    <submittedName>
        <fullName evidence="3">Transposase, IS605 OrfB family, central region</fullName>
    </submittedName>
</protein>
<dbReference type="GO" id="GO:0003677">
    <property type="term" value="F:DNA binding"/>
    <property type="evidence" value="ECO:0007669"/>
    <property type="project" value="UniProtKB-KW"/>
</dbReference>
<dbReference type="AlphaFoldDB" id="A0A1M6SS65"/>
<evidence type="ECO:0000313" key="3">
    <source>
        <dbReference type="EMBL" id="SHK47563.1"/>
    </source>
</evidence>
<dbReference type="InterPro" id="IPR051399">
    <property type="entry name" value="RNA-guided_DNA_endo/Transpos"/>
</dbReference>
<dbReference type="InterPro" id="IPR010095">
    <property type="entry name" value="Cas12f1-like_TNB"/>
</dbReference>
<dbReference type="STRING" id="1121301.SAMN02745912_03419"/>
<dbReference type="PANTHER" id="PTHR30405:SF11">
    <property type="entry name" value="RNA-GUIDED DNA ENDONUCLEASE RV2885C-RELATED"/>
    <property type="match status" value="1"/>
</dbReference>
<feature type="non-terminal residue" evidence="3">
    <location>
        <position position="1"/>
    </location>
</feature>
<evidence type="ECO:0000259" key="2">
    <source>
        <dbReference type="Pfam" id="PF07282"/>
    </source>
</evidence>
<dbReference type="Proteomes" id="UP000184465">
    <property type="component" value="Unassembled WGS sequence"/>
</dbReference>
<dbReference type="EMBL" id="FRAG01000068">
    <property type="protein sequence ID" value="SHK47563.1"/>
    <property type="molecule type" value="Genomic_DNA"/>
</dbReference>
<dbReference type="PANTHER" id="PTHR30405">
    <property type="entry name" value="TRANSPOSASE"/>
    <property type="match status" value="1"/>
</dbReference>
<keyword evidence="4" id="KW-1185">Reference proteome</keyword>
<dbReference type="RefSeq" id="WP_165613126.1">
    <property type="nucleotide sequence ID" value="NZ_FRAG01000068.1"/>
</dbReference>